<feature type="compositionally biased region" description="Polar residues" evidence="1">
    <location>
        <begin position="190"/>
        <end position="203"/>
    </location>
</feature>
<feature type="compositionally biased region" description="Acidic residues" evidence="1">
    <location>
        <begin position="402"/>
        <end position="416"/>
    </location>
</feature>
<reference evidence="3 4" key="1">
    <citation type="submission" date="2021-08" db="EMBL/GenBank/DDBJ databases">
        <title>Draft Genome Sequence of Phanerochaete sordida strain YK-624.</title>
        <authorList>
            <person name="Mori T."/>
            <person name="Dohra H."/>
            <person name="Suzuki T."/>
            <person name="Kawagishi H."/>
            <person name="Hirai H."/>
        </authorList>
    </citation>
    <scope>NUCLEOTIDE SEQUENCE [LARGE SCALE GENOMIC DNA]</scope>
    <source>
        <strain evidence="3 4">YK-624</strain>
    </source>
</reference>
<feature type="region of interest" description="Disordered" evidence="1">
    <location>
        <begin position="98"/>
        <end position="120"/>
    </location>
</feature>
<feature type="region of interest" description="Disordered" evidence="1">
    <location>
        <begin position="485"/>
        <end position="626"/>
    </location>
</feature>
<accession>A0A9P3GLV2</accession>
<feature type="compositionally biased region" description="Polar residues" evidence="1">
    <location>
        <begin position="279"/>
        <end position="292"/>
    </location>
</feature>
<organism evidence="3 4">
    <name type="scientific">Phanerochaete sordida</name>
    <dbReference type="NCBI Taxonomy" id="48140"/>
    <lineage>
        <taxon>Eukaryota</taxon>
        <taxon>Fungi</taxon>
        <taxon>Dikarya</taxon>
        <taxon>Basidiomycota</taxon>
        <taxon>Agaricomycotina</taxon>
        <taxon>Agaricomycetes</taxon>
        <taxon>Polyporales</taxon>
        <taxon>Phanerochaetaceae</taxon>
        <taxon>Phanerochaete</taxon>
    </lineage>
</organism>
<feature type="compositionally biased region" description="Low complexity" evidence="1">
    <location>
        <begin position="940"/>
        <end position="956"/>
    </location>
</feature>
<comment type="caution">
    <text evidence="3">The sequence shown here is derived from an EMBL/GenBank/DDBJ whole genome shotgun (WGS) entry which is preliminary data.</text>
</comment>
<dbReference type="Pfam" id="PF20411">
    <property type="entry name" value="DUF6697"/>
    <property type="match status" value="1"/>
</dbReference>
<feature type="compositionally biased region" description="Basic and acidic residues" evidence="1">
    <location>
        <begin position="171"/>
        <end position="184"/>
    </location>
</feature>
<name>A0A9P3GLV2_9APHY</name>
<feature type="compositionally biased region" description="Low complexity" evidence="1">
    <location>
        <begin position="424"/>
        <end position="439"/>
    </location>
</feature>
<dbReference type="EMBL" id="BPQB01000076">
    <property type="protein sequence ID" value="GJE97742.1"/>
    <property type="molecule type" value="Genomic_DNA"/>
</dbReference>
<evidence type="ECO:0000256" key="1">
    <source>
        <dbReference type="SAM" id="MobiDB-lite"/>
    </source>
</evidence>
<gene>
    <name evidence="3" type="ORF">PsYK624_139630</name>
</gene>
<feature type="region of interest" description="Disordered" evidence="1">
    <location>
        <begin position="882"/>
        <end position="982"/>
    </location>
</feature>
<evidence type="ECO:0000259" key="2">
    <source>
        <dbReference type="Pfam" id="PF20411"/>
    </source>
</evidence>
<protein>
    <recommendedName>
        <fullName evidence="2">DUF6697 domain-containing protein</fullName>
    </recommendedName>
</protein>
<feature type="compositionally biased region" description="Basic and acidic residues" evidence="1">
    <location>
        <begin position="967"/>
        <end position="982"/>
    </location>
</feature>
<feature type="compositionally biased region" description="Pro residues" evidence="1">
    <location>
        <begin position="295"/>
        <end position="315"/>
    </location>
</feature>
<feature type="compositionally biased region" description="Polar residues" evidence="1">
    <location>
        <begin position="523"/>
        <end position="535"/>
    </location>
</feature>
<proteinExistence type="predicted"/>
<keyword evidence="4" id="KW-1185">Reference proteome</keyword>
<feature type="compositionally biased region" description="Polar residues" evidence="1">
    <location>
        <begin position="907"/>
        <end position="925"/>
    </location>
</feature>
<dbReference type="OrthoDB" id="3176940at2759"/>
<dbReference type="InterPro" id="IPR046520">
    <property type="entry name" value="DUF6697"/>
</dbReference>
<dbReference type="Proteomes" id="UP000703269">
    <property type="component" value="Unassembled WGS sequence"/>
</dbReference>
<sequence>MALPSGDMSILATLLAATLEKQGQMLQAITDTNRNVERLATRIDGIETRIDSIETFLRGAQSAAPVPRAAPPAAVLPAYAPAGAVLGGLEQAGVPVAGPSRLPGSADAQNASAGSHKEVVASPSPTILTAAPPIEAAKPLPVSVSLKNTHTPLPEATSETPEAVVAGPSKKGKERERIPPDEHPIPANPQDVQPSLTASTMSTDKPPLPNALHNNSAQPTPSEPKTLPIPSSGRAAPKRAIDSDSDDDIPVPRKRVRKLNLPRGPVVPLPWTHGKERSTPQTTLALASTSTIPRSVPPPTLPSPASPVSPLPCPSIPAIETDTRPNDPPASSSSTKPCVEQPRRQRVEVFISWDAETHSRARDSVPLSDLDVPQDATQNRAEARAEAGALFKDAFGSGDLSDLTDLDSDDGADDSGDMLVGGDVVVPEAEPPAASEPVANGGAVLGDDGPEHKRPRRTCANDVNYAERFAFRDFEDDVGFVPLQTRDSDAEYAPSRKPHHDPLPGPSSTRMLAHRLKMAPKHSPTTASVSTSGPSGPSLAKKPSTKPKSSEQVVRPPRDAQPPEDEPLQKPGPSSPQKLTIKISPQRHQAAPNEPLAGPSGSSSVPQARSKAKAEPRPSPPLRLRDEVKKDKVELELIPPEGIRRRLDGLNAREVKLEPRERDVVVTRRFMSETYGGNTQALFPAISSTKRAALGGHQHHIIYPTLKRNPEAPLMPGQPGLLCRALSTVPWEDADITKLKLMVGLGEGLWAYMGDYTTEPAVPLSEEEWNSLPEKTKRTWANDVATANKHIPLHSRILLRDRWGREPTEDEVSEEAAVIKAQANLQPKKHRPKPTEDELQQVMRAYSSGKQIIYIWRFKCVGYDEAFQRELVLKYSAWQRKSAPVGQPAAAPRPALGDRDGGAAARPTSSGENTSAPAQGSSTITRIGPPRGTKQLLRNARPAPLRAPPAGAAASIPSPPITPSPIREVDPTREQEKRPGSLLEELRDSFSKKRLYTIPDPELARLLFERRHGMQEMRSAGKIEPNEYLLLGEFCRRHGFLWEV</sequence>
<feature type="region of interest" description="Disordered" evidence="1">
    <location>
        <begin position="145"/>
        <end position="459"/>
    </location>
</feature>
<evidence type="ECO:0000313" key="4">
    <source>
        <dbReference type="Proteomes" id="UP000703269"/>
    </source>
</evidence>
<feature type="domain" description="DUF6697" evidence="2">
    <location>
        <begin position="666"/>
        <end position="872"/>
    </location>
</feature>
<dbReference type="AlphaFoldDB" id="A0A9P3GLV2"/>
<evidence type="ECO:0000313" key="3">
    <source>
        <dbReference type="EMBL" id="GJE97742.1"/>
    </source>
</evidence>